<accession>A0A2G8JHL8</accession>
<evidence type="ECO:0000313" key="12">
    <source>
        <dbReference type="EMBL" id="PIK35209.1"/>
    </source>
</evidence>
<dbReference type="Gene3D" id="1.20.1070.10">
    <property type="entry name" value="Rhodopsin 7-helix transmembrane proteins"/>
    <property type="match status" value="1"/>
</dbReference>
<evidence type="ECO:0000256" key="6">
    <source>
        <dbReference type="ARBA" id="ARBA00023136"/>
    </source>
</evidence>
<dbReference type="InterPro" id="IPR017452">
    <property type="entry name" value="GPCR_Rhodpsn_7TM"/>
</dbReference>
<comment type="subcellular location">
    <subcellularLocation>
        <location evidence="1">Cell membrane</location>
        <topology evidence="1">Multi-pass membrane protein</topology>
    </subcellularLocation>
</comment>
<organism evidence="12 13">
    <name type="scientific">Stichopus japonicus</name>
    <name type="common">Sea cucumber</name>
    <dbReference type="NCBI Taxonomy" id="307972"/>
    <lineage>
        <taxon>Eukaryota</taxon>
        <taxon>Metazoa</taxon>
        <taxon>Echinodermata</taxon>
        <taxon>Eleutherozoa</taxon>
        <taxon>Echinozoa</taxon>
        <taxon>Holothuroidea</taxon>
        <taxon>Aspidochirotacea</taxon>
        <taxon>Aspidochirotida</taxon>
        <taxon>Stichopodidae</taxon>
        <taxon>Apostichopus</taxon>
    </lineage>
</organism>
<dbReference type="Proteomes" id="UP000230750">
    <property type="component" value="Unassembled WGS sequence"/>
</dbReference>
<dbReference type="AlphaFoldDB" id="A0A2G8JHL8"/>
<dbReference type="SUPFAM" id="SSF81321">
    <property type="entry name" value="Family A G protein-coupled receptor-like"/>
    <property type="match status" value="1"/>
</dbReference>
<keyword evidence="13" id="KW-1185">Reference proteome</keyword>
<evidence type="ECO:0000256" key="2">
    <source>
        <dbReference type="ARBA" id="ARBA00022475"/>
    </source>
</evidence>
<dbReference type="STRING" id="307972.A0A2G8JHL8"/>
<evidence type="ECO:0000256" key="3">
    <source>
        <dbReference type="ARBA" id="ARBA00022692"/>
    </source>
</evidence>
<dbReference type="Pfam" id="PF00001">
    <property type="entry name" value="7tm_1"/>
    <property type="match status" value="1"/>
</dbReference>
<feature type="region of interest" description="Disordered" evidence="9">
    <location>
        <begin position="44"/>
        <end position="66"/>
    </location>
</feature>
<keyword evidence="3 10" id="KW-0812">Transmembrane</keyword>
<dbReference type="PANTHER" id="PTHR24248:SF185">
    <property type="entry name" value="DOPAMINE RECEPTOR 2"/>
    <property type="match status" value="1"/>
</dbReference>
<dbReference type="PROSITE" id="PS50262">
    <property type="entry name" value="G_PROTEIN_RECEP_F1_2"/>
    <property type="match status" value="1"/>
</dbReference>
<dbReference type="GO" id="GO:0071880">
    <property type="term" value="P:adenylate cyclase-activating adrenergic receptor signaling pathway"/>
    <property type="evidence" value="ECO:0007669"/>
    <property type="project" value="TreeGrafter"/>
</dbReference>
<dbReference type="GO" id="GO:0005886">
    <property type="term" value="C:plasma membrane"/>
    <property type="evidence" value="ECO:0007669"/>
    <property type="project" value="UniProtKB-SubCell"/>
</dbReference>
<keyword evidence="6 10" id="KW-0472">Membrane</keyword>
<dbReference type="EMBL" id="MRZV01001957">
    <property type="protein sequence ID" value="PIK35209.1"/>
    <property type="molecule type" value="Genomic_DNA"/>
</dbReference>
<evidence type="ECO:0000256" key="10">
    <source>
        <dbReference type="SAM" id="Phobius"/>
    </source>
</evidence>
<dbReference type="PANTHER" id="PTHR24248">
    <property type="entry name" value="ADRENERGIC RECEPTOR-RELATED G-PROTEIN COUPLED RECEPTOR"/>
    <property type="match status" value="1"/>
</dbReference>
<dbReference type="GO" id="GO:0004930">
    <property type="term" value="F:G protein-coupled receptor activity"/>
    <property type="evidence" value="ECO:0007669"/>
    <property type="project" value="UniProtKB-KW"/>
</dbReference>
<gene>
    <name evidence="12" type="ORF">BSL78_27966</name>
</gene>
<dbReference type="InterPro" id="IPR000276">
    <property type="entry name" value="GPCR_Rhodpsn"/>
</dbReference>
<proteinExistence type="predicted"/>
<feature type="transmembrane region" description="Helical" evidence="10">
    <location>
        <begin position="71"/>
        <end position="92"/>
    </location>
</feature>
<feature type="compositionally biased region" description="Basic residues" evidence="9">
    <location>
        <begin position="55"/>
        <end position="64"/>
    </location>
</feature>
<keyword evidence="4 10" id="KW-1133">Transmembrane helix</keyword>
<name>A0A2G8JHL8_STIJA</name>
<evidence type="ECO:0000256" key="4">
    <source>
        <dbReference type="ARBA" id="ARBA00022989"/>
    </source>
</evidence>
<reference evidence="12 13" key="1">
    <citation type="journal article" date="2017" name="PLoS Biol.">
        <title>The sea cucumber genome provides insights into morphological evolution and visceral regeneration.</title>
        <authorList>
            <person name="Zhang X."/>
            <person name="Sun L."/>
            <person name="Yuan J."/>
            <person name="Sun Y."/>
            <person name="Gao Y."/>
            <person name="Zhang L."/>
            <person name="Li S."/>
            <person name="Dai H."/>
            <person name="Hamel J.F."/>
            <person name="Liu C."/>
            <person name="Yu Y."/>
            <person name="Liu S."/>
            <person name="Lin W."/>
            <person name="Guo K."/>
            <person name="Jin S."/>
            <person name="Xu P."/>
            <person name="Storey K.B."/>
            <person name="Huan P."/>
            <person name="Zhang T."/>
            <person name="Zhou Y."/>
            <person name="Zhang J."/>
            <person name="Lin C."/>
            <person name="Li X."/>
            <person name="Xing L."/>
            <person name="Huo D."/>
            <person name="Sun M."/>
            <person name="Wang L."/>
            <person name="Mercier A."/>
            <person name="Li F."/>
            <person name="Yang H."/>
            <person name="Xiang J."/>
        </authorList>
    </citation>
    <scope>NUCLEOTIDE SEQUENCE [LARGE SCALE GENOMIC DNA]</scope>
    <source>
        <strain evidence="12">Shaxun</strain>
        <tissue evidence="12">Muscle</tissue>
    </source>
</reference>
<feature type="compositionally biased region" description="Polar residues" evidence="9">
    <location>
        <begin position="44"/>
        <end position="54"/>
    </location>
</feature>
<keyword evidence="8" id="KW-0807">Transducer</keyword>
<sequence length="196" mass="22287">MIVLYIQVYRTAVRQVRAIRTGTKKINGRSDNRAITMRIHQGVQRSQDVTNSKKTSGKKLRPTRMNKEHKAARTLGIVMGVFIGCWLPFFVVNVTAPLCPNCIPIPHITFPTVTWLGYANSAINPIIYAFTSRTFQHAFKAILCRDRCLTLGGKKQSRFHNRGATSTSMTWFDASEGRCSETESPKHRYTLPFVYF</sequence>
<dbReference type="PRINTS" id="PR00237">
    <property type="entry name" value="GPCRRHODOPSN"/>
</dbReference>
<feature type="domain" description="G-protein coupled receptors family 1 profile" evidence="11">
    <location>
        <begin position="1"/>
        <end position="128"/>
    </location>
</feature>
<keyword evidence="7 12" id="KW-0675">Receptor</keyword>
<evidence type="ECO:0000313" key="13">
    <source>
        <dbReference type="Proteomes" id="UP000230750"/>
    </source>
</evidence>
<dbReference type="GO" id="GO:0043410">
    <property type="term" value="P:positive regulation of MAPK cascade"/>
    <property type="evidence" value="ECO:0007669"/>
    <property type="project" value="TreeGrafter"/>
</dbReference>
<comment type="caution">
    <text evidence="12">The sequence shown here is derived from an EMBL/GenBank/DDBJ whole genome shotgun (WGS) entry which is preliminary data.</text>
</comment>
<protein>
    <submittedName>
        <fullName evidence="12">Putative dopamine receptor 2-like</fullName>
    </submittedName>
</protein>
<evidence type="ECO:0000256" key="9">
    <source>
        <dbReference type="SAM" id="MobiDB-lite"/>
    </source>
</evidence>
<evidence type="ECO:0000256" key="1">
    <source>
        <dbReference type="ARBA" id="ARBA00004651"/>
    </source>
</evidence>
<evidence type="ECO:0000256" key="7">
    <source>
        <dbReference type="ARBA" id="ARBA00023170"/>
    </source>
</evidence>
<keyword evidence="2" id="KW-1003">Cell membrane</keyword>
<keyword evidence="5" id="KW-0297">G-protein coupled receptor</keyword>
<evidence type="ECO:0000259" key="11">
    <source>
        <dbReference type="PROSITE" id="PS50262"/>
    </source>
</evidence>
<evidence type="ECO:0000256" key="5">
    <source>
        <dbReference type="ARBA" id="ARBA00023040"/>
    </source>
</evidence>
<evidence type="ECO:0000256" key="8">
    <source>
        <dbReference type="ARBA" id="ARBA00023224"/>
    </source>
</evidence>
<dbReference type="OrthoDB" id="5957871at2759"/>